<evidence type="ECO:0000313" key="2">
    <source>
        <dbReference type="Proteomes" id="UP000326354"/>
    </source>
</evidence>
<dbReference type="KEGG" id="uam:UABAM_06398"/>
<organism evidence="1 2">
    <name type="scientific">Uabimicrobium amorphum</name>
    <dbReference type="NCBI Taxonomy" id="2596890"/>
    <lineage>
        <taxon>Bacteria</taxon>
        <taxon>Pseudomonadati</taxon>
        <taxon>Planctomycetota</taxon>
        <taxon>Candidatus Uabimicrobiia</taxon>
        <taxon>Candidatus Uabimicrobiales</taxon>
        <taxon>Candidatus Uabimicrobiaceae</taxon>
        <taxon>Candidatus Uabimicrobium</taxon>
    </lineage>
</organism>
<keyword evidence="2" id="KW-1185">Reference proteome</keyword>
<dbReference type="Proteomes" id="UP000326354">
    <property type="component" value="Chromosome"/>
</dbReference>
<name>A0A5S9IVD1_UABAM</name>
<dbReference type="InterPro" id="IPR006521">
    <property type="entry name" value="Tail_protein_I"/>
</dbReference>
<proteinExistence type="predicted"/>
<dbReference type="AlphaFoldDB" id="A0A5S9IVD1"/>
<accession>A0A5S9IVD1</accession>
<dbReference type="EMBL" id="AP019860">
    <property type="protein sequence ID" value="BBM87982.1"/>
    <property type="molecule type" value="Genomic_DNA"/>
</dbReference>
<protein>
    <submittedName>
        <fullName evidence="1">Uncharacterized protein</fullName>
    </submittedName>
</protein>
<reference evidence="1 2" key="1">
    <citation type="submission" date="2019-08" db="EMBL/GenBank/DDBJ databases">
        <title>Complete genome sequence of Candidatus Uab amorphum.</title>
        <authorList>
            <person name="Shiratori T."/>
            <person name="Suzuki S."/>
            <person name="Kakizawa Y."/>
            <person name="Ishida K."/>
        </authorList>
    </citation>
    <scope>NUCLEOTIDE SEQUENCE [LARGE SCALE GENOMIC DNA]</scope>
    <source>
        <strain evidence="1 2">SRT547</strain>
    </source>
</reference>
<sequence>MKDNGSRKESSYLNFLPRIFRETPDKDLPPFFDSYLKIFERIWGEVDDDKLFDYVFSIPLSFRKDIRNGEVNQKLRKEFKQAGHDLTRNARLVTLTPKKKWSLHDHDHTYLIHRGDDEFVVYLSGRKGIEELLDVIADFFHPRFSFLFSKVNTEFIPELDNRDLQKLNRYFTPNKSFDDWLEEFLFWFAGAVSLTLRKQWSIHKKRQVIAEIIPLYRMRGTKIGLEKYLSIYIGEKIRITESIKPMYLGENTVVGGAFTLEGAPYFFDVYVTLKRMPVHELRMTIKSLIEIIETEKPAHTNYKLHIDMPTIDVEKHSRIGVDTILGK</sequence>
<evidence type="ECO:0000313" key="1">
    <source>
        <dbReference type="EMBL" id="BBM87982.1"/>
    </source>
</evidence>
<dbReference type="OrthoDB" id="370073at2"/>
<gene>
    <name evidence="1" type="ORF">UABAM_06398</name>
</gene>
<dbReference type="Pfam" id="PF09684">
    <property type="entry name" value="Tail_P2_I"/>
    <property type="match status" value="1"/>
</dbReference>
<dbReference type="RefSeq" id="WP_151972045.1">
    <property type="nucleotide sequence ID" value="NZ_AP019860.1"/>
</dbReference>